<accession>A0A6J7GVY2</accession>
<proteinExistence type="predicted"/>
<gene>
    <name evidence="1" type="ORF">UFOPK3610_00551</name>
</gene>
<dbReference type="EMBL" id="CAFBMR010000013">
    <property type="protein sequence ID" value="CAB4907609.1"/>
    <property type="molecule type" value="Genomic_DNA"/>
</dbReference>
<organism evidence="1">
    <name type="scientific">freshwater metagenome</name>
    <dbReference type="NCBI Taxonomy" id="449393"/>
    <lineage>
        <taxon>unclassified sequences</taxon>
        <taxon>metagenomes</taxon>
        <taxon>ecological metagenomes</taxon>
    </lineage>
</organism>
<evidence type="ECO:0000313" key="1">
    <source>
        <dbReference type="EMBL" id="CAB4907609.1"/>
    </source>
</evidence>
<name>A0A6J7GVY2_9ZZZZ</name>
<reference evidence="1" key="1">
    <citation type="submission" date="2020-05" db="EMBL/GenBank/DDBJ databases">
        <authorList>
            <person name="Chiriac C."/>
            <person name="Salcher M."/>
            <person name="Ghai R."/>
            <person name="Kavagutti S V."/>
        </authorList>
    </citation>
    <scope>NUCLEOTIDE SEQUENCE</scope>
</reference>
<sequence>MQINRIGVRCAVVTALVAIGFVAPAGLATTASAVAAEGTGTYAQWTLNAATTAGTISFGNAYPTATFVTNASGPSPDRIKIATEDFLNASTPVGKAYGSSEGSSYLWQRHTSRGGPWTTVITFATPMPAGAWAFALGDLDVDSITISATNVNGQPAKIAPWFQSTFNWCVGANQPSGCEVPPSTAKPIWDGKDSLRGLATETEGASAWLRPTVAIKTLTLKWAAQRNWYNSSYRLWMVADGPGNRQSVDCAALPESLPSVGVTRIAAPGCITDAGQPVAVSVTCVSELARKQPRGDLSLCRQITGPRGGVAVQTFGQAPASITITLTAPATQGYRAYRVSRTYSVT</sequence>
<protein>
    <submittedName>
        <fullName evidence="1">Unannotated protein</fullName>
    </submittedName>
</protein>
<dbReference type="AlphaFoldDB" id="A0A6J7GVY2"/>